<protein>
    <submittedName>
        <fullName evidence="1">DUF1272 domain-containing protein</fullName>
    </submittedName>
</protein>
<keyword evidence="2" id="KW-1185">Reference proteome</keyword>
<proteinExistence type="predicted"/>
<accession>A0ABV5XK57</accession>
<evidence type="ECO:0000313" key="2">
    <source>
        <dbReference type="Proteomes" id="UP001589587"/>
    </source>
</evidence>
<comment type="caution">
    <text evidence="1">The sequence shown here is derived from an EMBL/GenBank/DDBJ whole genome shotgun (WGS) entry which is preliminary data.</text>
</comment>
<dbReference type="InterPro" id="IPR010696">
    <property type="entry name" value="DUF1272"/>
</dbReference>
<dbReference type="Proteomes" id="UP001589587">
    <property type="component" value="Unassembled WGS sequence"/>
</dbReference>
<organism evidence="1 2">
    <name type="scientific">Rhodococcus baikonurensis</name>
    <dbReference type="NCBI Taxonomy" id="172041"/>
    <lineage>
        <taxon>Bacteria</taxon>
        <taxon>Bacillati</taxon>
        <taxon>Actinomycetota</taxon>
        <taxon>Actinomycetes</taxon>
        <taxon>Mycobacteriales</taxon>
        <taxon>Nocardiaceae</taxon>
        <taxon>Rhodococcus</taxon>
        <taxon>Rhodococcus erythropolis group</taxon>
    </lineage>
</organism>
<name>A0ABV5XK57_9NOCA</name>
<dbReference type="Pfam" id="PF06906">
    <property type="entry name" value="DUF1272"/>
    <property type="match status" value="1"/>
</dbReference>
<reference evidence="1 2" key="1">
    <citation type="submission" date="2024-09" db="EMBL/GenBank/DDBJ databases">
        <authorList>
            <person name="Sun Q."/>
            <person name="Mori K."/>
        </authorList>
    </citation>
    <scope>NUCLEOTIDE SEQUENCE [LARGE SCALE GENOMIC DNA]</scope>
    <source>
        <strain evidence="1 2">JCM 11411</strain>
    </source>
</reference>
<dbReference type="EMBL" id="JBHMAS010000051">
    <property type="protein sequence ID" value="MFB9782847.1"/>
    <property type="molecule type" value="Genomic_DNA"/>
</dbReference>
<dbReference type="RefSeq" id="WP_378375620.1">
    <property type="nucleotide sequence ID" value="NZ_JBHMAS010000051.1"/>
</dbReference>
<evidence type="ECO:0000313" key="1">
    <source>
        <dbReference type="EMBL" id="MFB9782847.1"/>
    </source>
</evidence>
<gene>
    <name evidence="1" type="ORF">ACFFQ6_24365</name>
</gene>
<sequence length="156" mass="17054">MLAMKTMCERCRACIDNAAAATICSYECAFCADCSAAMDNECPNCGGELTTRPRRVAQAPAIRRGWAGRIGRYLAQRKPSGVLELTDAERDLISQIKDTDGERLAAIEVRHMRPDCTPREALITVLALRGEDVFRTPTDHAVSENAARADGKPQTL</sequence>